<reference evidence="2" key="1">
    <citation type="submission" date="2023-08" db="EMBL/GenBank/DDBJ databases">
        <title>Functional and genomic diversity of the sorghum phyllosphere microbiome.</title>
        <authorList>
            <person name="Shade A."/>
        </authorList>
    </citation>
    <scope>NUCLEOTIDE SEQUENCE</scope>
    <source>
        <strain evidence="2">SORGH_AS_0974</strain>
    </source>
</reference>
<name>A0AAJ2BJQ2_9HYPH</name>
<gene>
    <name evidence="2" type="ORF">QE369_004438</name>
</gene>
<sequence>MITKHPVASTAARKEISAREPVRTPQAQPAPHINLKVAARLNSYNASDQAAKQDVFVHRLGAKRILRTNNFTAPPIPKAETEDLLRDALVKVAASDLGIGLLTGNSAPSP</sequence>
<dbReference type="EMBL" id="JAVIZC010000003">
    <property type="protein sequence ID" value="MDR6104241.1"/>
    <property type="molecule type" value="Genomic_DNA"/>
</dbReference>
<evidence type="ECO:0000256" key="1">
    <source>
        <dbReference type="SAM" id="MobiDB-lite"/>
    </source>
</evidence>
<feature type="region of interest" description="Disordered" evidence="1">
    <location>
        <begin position="1"/>
        <end position="31"/>
    </location>
</feature>
<dbReference type="AlphaFoldDB" id="A0AAJ2BJQ2"/>
<dbReference type="Proteomes" id="UP001255601">
    <property type="component" value="Unassembled WGS sequence"/>
</dbReference>
<organism evidence="2 3">
    <name type="scientific">Agrobacterium larrymoorei</name>
    <dbReference type="NCBI Taxonomy" id="160699"/>
    <lineage>
        <taxon>Bacteria</taxon>
        <taxon>Pseudomonadati</taxon>
        <taxon>Pseudomonadota</taxon>
        <taxon>Alphaproteobacteria</taxon>
        <taxon>Hyphomicrobiales</taxon>
        <taxon>Rhizobiaceae</taxon>
        <taxon>Rhizobium/Agrobacterium group</taxon>
        <taxon>Agrobacterium</taxon>
    </lineage>
</organism>
<evidence type="ECO:0000313" key="2">
    <source>
        <dbReference type="EMBL" id="MDR6104241.1"/>
    </source>
</evidence>
<accession>A0AAJ2BJQ2</accession>
<protein>
    <submittedName>
        <fullName evidence="2">Uncharacterized protein</fullName>
    </submittedName>
</protein>
<evidence type="ECO:0000313" key="3">
    <source>
        <dbReference type="Proteomes" id="UP001255601"/>
    </source>
</evidence>
<comment type="caution">
    <text evidence="2">The sequence shown here is derived from an EMBL/GenBank/DDBJ whole genome shotgun (WGS) entry which is preliminary data.</text>
</comment>
<feature type="compositionally biased region" description="Basic and acidic residues" evidence="1">
    <location>
        <begin position="12"/>
        <end position="22"/>
    </location>
</feature>
<proteinExistence type="predicted"/>